<keyword evidence="5" id="KW-1185">Reference proteome</keyword>
<name>A0A485KMJ6_9STRA</name>
<protein>
    <submittedName>
        <fullName evidence="4">Aste57867_9306 protein</fullName>
    </submittedName>
</protein>
<dbReference type="Proteomes" id="UP000332933">
    <property type="component" value="Unassembled WGS sequence"/>
</dbReference>
<evidence type="ECO:0000256" key="2">
    <source>
        <dbReference type="SAM" id="SignalP"/>
    </source>
</evidence>
<feature type="chain" id="PRO_5036116113" evidence="2">
    <location>
        <begin position="24"/>
        <end position="1044"/>
    </location>
</feature>
<evidence type="ECO:0000313" key="5">
    <source>
        <dbReference type="Proteomes" id="UP000332933"/>
    </source>
</evidence>
<sequence>MPRTVVLLCILALASTTPSLSSATNAPDDSPIQNYLDARANDSLLCLYTFDTPDVTSIVPGCPFGTLRFPSASHVVPLGDDRVGYRWSPTDDVSTVHAVGSDVVSARTFYESSLSRRGVSFELVLRLYGANSAVNLFAIASPYDDCAHPGFRLEVSARGLLVLVFYVLKPDNGVLVCFEQHFYSMVDGGSSTAPCVVPRGSTRNATTPLVHVLVSVAPRDPTPYEWTTVFSITYHDTNDNTRHDCMAYNAMGGAPSAVDVDAVGGAYRLYVGNNGRGASYRATIQPKPPRPPLPPLPEPTTSTSFTLFQDAADTLSLVLPQPGGFFWSVNGQPIIDWDDQGVSFGAKGRKWTLAAIQSKIASVFAALKTSSGLVGRQDAVVASFNLRGSTTAAPPPPRIDWARAPPHVRYPAPNASVDMDLFLFGIGTTTLSVDRVRAIPAIELPHMGMPTMTRTVTMDQDTSVRLLLRAFLGPRRRMHGVRVTQWPAYGTLSRCHSIDVVVTNETLLDDLCVMYTPPRGASNDRIPTANPYLAARRATTPFVTLGYGPVEASLGATTTAAALVHVFVTPSTTTRPFKATRMVVGLEPPFQYTTTTPEFRLTLSLHVLPLLDPTRTFRMTLKANGTAQLTTTTSPLAKPTRGDYCPPPWPLSQVCLARDGAGVTYELSGLATSLPSSQVVLRGTVAQLQHALTNLSVVVRPATTTTVVRLRLHVQAIDEDAPSLFRQSIDVVFDLSRRVDACSPLLGVLPFVCQETFGGAAGVGGSLATALVLVVVVSAWQRQTVARRRADGLVHTAVECNAIVHQLKRVFQEPNLDAATTLLRVCDTAHDRHVARAALALVVGDTMVRVVACLIADATDTDATDETVRFHCRFVGRAWLNGVLDAAAADGGTRGAFLAAATAHLAALPLDIALLSTLGSSPTFGFVDHFLVPCLREVAEMPSVDALETLVDAVRRRAATESFVPVRRDHVDAAQLLPHALAHLVALCTKYKHRIRARACATHEDGPPVGVRLEQLVDALDGTPFVVHHKQLLGATIDVPPLRY</sequence>
<organism evidence="4 5">
    <name type="scientific">Aphanomyces stellatus</name>
    <dbReference type="NCBI Taxonomy" id="120398"/>
    <lineage>
        <taxon>Eukaryota</taxon>
        <taxon>Sar</taxon>
        <taxon>Stramenopiles</taxon>
        <taxon>Oomycota</taxon>
        <taxon>Saprolegniomycetes</taxon>
        <taxon>Saprolegniales</taxon>
        <taxon>Verrucalvaceae</taxon>
        <taxon>Aphanomyces</taxon>
    </lineage>
</organism>
<reference evidence="3" key="2">
    <citation type="submission" date="2019-06" db="EMBL/GenBank/DDBJ databases">
        <title>Genomics analysis of Aphanomyces spp. identifies a new class of oomycete effector associated with host adaptation.</title>
        <authorList>
            <person name="Gaulin E."/>
        </authorList>
    </citation>
    <scope>NUCLEOTIDE SEQUENCE</scope>
    <source>
        <strain evidence="3">CBS 578.67</strain>
    </source>
</reference>
<keyword evidence="1" id="KW-0812">Transmembrane</keyword>
<gene>
    <name evidence="4" type="primary">Aste57867_9306</name>
    <name evidence="3" type="ORF">As57867_009270</name>
    <name evidence="4" type="ORF">ASTE57867_9306</name>
</gene>
<dbReference type="OrthoDB" id="73937at2759"/>
<proteinExistence type="predicted"/>
<keyword evidence="2" id="KW-0732">Signal</keyword>
<dbReference type="EMBL" id="CAADRA010005156">
    <property type="protein sequence ID" value="VFT86188.1"/>
    <property type="molecule type" value="Genomic_DNA"/>
</dbReference>
<feature type="transmembrane region" description="Helical" evidence="1">
    <location>
        <begin position="757"/>
        <end position="780"/>
    </location>
</feature>
<evidence type="ECO:0000313" key="3">
    <source>
        <dbReference type="EMBL" id="KAF0700178.1"/>
    </source>
</evidence>
<evidence type="ECO:0000313" key="4">
    <source>
        <dbReference type="EMBL" id="VFT86188.1"/>
    </source>
</evidence>
<keyword evidence="1" id="KW-1133">Transmembrane helix</keyword>
<reference evidence="4 5" key="1">
    <citation type="submission" date="2019-03" db="EMBL/GenBank/DDBJ databases">
        <authorList>
            <person name="Gaulin E."/>
            <person name="Dumas B."/>
        </authorList>
    </citation>
    <scope>NUCLEOTIDE SEQUENCE [LARGE SCALE GENOMIC DNA]</scope>
    <source>
        <strain evidence="4">CBS 568.67</strain>
    </source>
</reference>
<keyword evidence="1" id="KW-0472">Membrane</keyword>
<feature type="signal peptide" evidence="2">
    <location>
        <begin position="1"/>
        <end position="23"/>
    </location>
</feature>
<evidence type="ECO:0000256" key="1">
    <source>
        <dbReference type="SAM" id="Phobius"/>
    </source>
</evidence>
<dbReference type="AlphaFoldDB" id="A0A485KMJ6"/>
<accession>A0A485KMJ6</accession>
<dbReference type="EMBL" id="VJMH01005135">
    <property type="protein sequence ID" value="KAF0700178.1"/>
    <property type="molecule type" value="Genomic_DNA"/>
</dbReference>